<reference evidence="2" key="1">
    <citation type="submission" date="2022-07" db="EMBL/GenBank/DDBJ databases">
        <title>Draft genome sequence of Zalerion maritima ATCC 34329, a (micro)plastics degrading marine fungus.</title>
        <authorList>
            <person name="Paco A."/>
            <person name="Goncalves M.F.M."/>
            <person name="Rocha-Santos T.A.P."/>
            <person name="Alves A."/>
        </authorList>
    </citation>
    <scope>NUCLEOTIDE SEQUENCE</scope>
    <source>
        <strain evidence="2">ATCC 34329</strain>
    </source>
</reference>
<protein>
    <submittedName>
        <fullName evidence="2">Uncharacterized protein</fullName>
    </submittedName>
</protein>
<evidence type="ECO:0000256" key="1">
    <source>
        <dbReference type="SAM" id="MobiDB-lite"/>
    </source>
</evidence>
<feature type="region of interest" description="Disordered" evidence="1">
    <location>
        <begin position="1"/>
        <end position="41"/>
    </location>
</feature>
<dbReference type="Proteomes" id="UP001201980">
    <property type="component" value="Unassembled WGS sequence"/>
</dbReference>
<organism evidence="2 3">
    <name type="scientific">Zalerion maritima</name>
    <dbReference type="NCBI Taxonomy" id="339359"/>
    <lineage>
        <taxon>Eukaryota</taxon>
        <taxon>Fungi</taxon>
        <taxon>Dikarya</taxon>
        <taxon>Ascomycota</taxon>
        <taxon>Pezizomycotina</taxon>
        <taxon>Sordariomycetes</taxon>
        <taxon>Lulworthiomycetidae</taxon>
        <taxon>Lulworthiales</taxon>
        <taxon>Lulworthiaceae</taxon>
        <taxon>Zalerion</taxon>
    </lineage>
</organism>
<gene>
    <name evidence="2" type="ORF">MKZ38_009051</name>
</gene>
<comment type="caution">
    <text evidence="2">The sequence shown here is derived from an EMBL/GenBank/DDBJ whole genome shotgun (WGS) entry which is preliminary data.</text>
</comment>
<evidence type="ECO:0000313" key="3">
    <source>
        <dbReference type="Proteomes" id="UP001201980"/>
    </source>
</evidence>
<keyword evidence="3" id="KW-1185">Reference proteome</keyword>
<feature type="region of interest" description="Disordered" evidence="1">
    <location>
        <begin position="94"/>
        <end position="114"/>
    </location>
</feature>
<accession>A0AAD5S214</accession>
<evidence type="ECO:0000313" key="2">
    <source>
        <dbReference type="EMBL" id="KAJ2903996.1"/>
    </source>
</evidence>
<dbReference type="EMBL" id="JAKWBI020000065">
    <property type="protein sequence ID" value="KAJ2903996.1"/>
    <property type="molecule type" value="Genomic_DNA"/>
</dbReference>
<sequence>MSSSHTFQPTMSLKRGIQTPTPSPRRDQRVTKMTKTADASDVILDSSDPFLDVRGAPHNNTMDPDSPARARIQYAGFFRSRTLPESMLKLTIREESSFSSGRTESNDDGQTESSKEIEMSDMFDWFEEINCVAYIDKDSTKDTPLVDQTIVGTCRAKLIRRTLIRTKFYQSMRNAGKRVGDLANNVFDNWGCLSYEMRDHPFLKGSGVWNTGIDSGDILVFQDVNVEEEWQHRRIGESLIEKVLEMVRSFTTDKVMPVLTLGHDLGFPIDKKQPFFAFVRPDPRFQSQSQTHEEPSENPCHAARKLEAGQDWDWPTEQEDALEQRLEESNVGKEILNITNDRELGDEDTKNQIEEICPSDLQACLSKRTLDGNTLLHRAALASKPAVVKLFLRKAPQLANIKNYSCGYTPLDSLLEDLENGRRKMMVTFDKFEAACVDCLAVLLEHTRDHALGNVVKGCRDGGADDELFRLRLSFGCTCGQCIDGFLSPRARATLLRYVETQYSVLADRLERLDGPHWVAEAEDTQLLKNVHRILHTRMITSGRSCGQSAS</sequence>
<proteinExistence type="predicted"/>
<dbReference type="Gene3D" id="1.25.40.20">
    <property type="entry name" value="Ankyrin repeat-containing domain"/>
    <property type="match status" value="1"/>
</dbReference>
<feature type="compositionally biased region" description="Polar residues" evidence="1">
    <location>
        <begin position="1"/>
        <end position="11"/>
    </location>
</feature>
<dbReference type="AlphaFoldDB" id="A0AAD5S214"/>
<dbReference type="InterPro" id="IPR036770">
    <property type="entry name" value="Ankyrin_rpt-contain_sf"/>
</dbReference>
<name>A0AAD5S214_9PEZI</name>